<sequence>MAGIVVTHEKLIKNFLESNTKNKICKLLLQDISNDMTLVQLQGLGVIGKIITGPWMNLVYKNATGKSNLELGDIFQKAIKKLSSFKSNPESILYTDVDVFSQILNIKEDKVHQSLCVIKNKKILEKILSALISSTHQLLKDRYLTGNLSNLSKEMIKTTLSAPPHTMEAERILGMLDFFLRRAPNATFGFLDSKIKARLNKTLTWLDEKTLPEQEDLIQFAIQRGTLTCRASKNFNNLLYEEIGKRCTEASLKKKLLERKKTRKKAIREGC</sequence>
<gene>
    <name evidence="2" type="primary">LOC136092121</name>
</gene>
<accession>A0ABM4DMV8</accession>
<reference evidence="2" key="1">
    <citation type="submission" date="2025-08" db="UniProtKB">
        <authorList>
            <consortium name="RefSeq"/>
        </authorList>
    </citation>
    <scope>IDENTIFICATION</scope>
</reference>
<protein>
    <submittedName>
        <fullName evidence="2">Uncharacterized protein LOC136092121</fullName>
    </submittedName>
</protein>
<dbReference type="RefSeq" id="XP_065675915.1">
    <property type="nucleotide sequence ID" value="XM_065819843.1"/>
</dbReference>
<evidence type="ECO:0000313" key="1">
    <source>
        <dbReference type="Proteomes" id="UP001652625"/>
    </source>
</evidence>
<dbReference type="GeneID" id="136092121"/>
<organism evidence="1 2">
    <name type="scientific">Hydra vulgaris</name>
    <name type="common">Hydra</name>
    <name type="synonym">Hydra attenuata</name>
    <dbReference type="NCBI Taxonomy" id="6087"/>
    <lineage>
        <taxon>Eukaryota</taxon>
        <taxon>Metazoa</taxon>
        <taxon>Cnidaria</taxon>
        <taxon>Hydrozoa</taxon>
        <taxon>Hydroidolina</taxon>
        <taxon>Anthoathecata</taxon>
        <taxon>Aplanulata</taxon>
        <taxon>Hydridae</taxon>
        <taxon>Hydra</taxon>
    </lineage>
</organism>
<proteinExistence type="predicted"/>
<name>A0ABM4DMV8_HYDVU</name>
<dbReference type="Proteomes" id="UP001652625">
    <property type="component" value="Chromosome 15"/>
</dbReference>
<keyword evidence="1" id="KW-1185">Reference proteome</keyword>
<evidence type="ECO:0000313" key="2">
    <source>
        <dbReference type="RefSeq" id="XP_065675915.1"/>
    </source>
</evidence>